<dbReference type="Proteomes" id="UP000286921">
    <property type="component" value="Unassembled WGS sequence"/>
</dbReference>
<dbReference type="PANTHER" id="PTHR33112:SF16">
    <property type="entry name" value="HETEROKARYON INCOMPATIBILITY DOMAIN-CONTAINING PROTEIN"/>
    <property type="match status" value="1"/>
</dbReference>
<name>A0A401KZ59_ASPAW</name>
<feature type="domain" description="Heterokaryon incompatibility" evidence="1">
    <location>
        <begin position="231"/>
        <end position="385"/>
    </location>
</feature>
<keyword evidence="3" id="KW-1185">Reference proteome</keyword>
<dbReference type="AlphaFoldDB" id="A0A401KZ59"/>
<protein>
    <recommendedName>
        <fullName evidence="1">Heterokaryon incompatibility domain-containing protein</fullName>
    </recommendedName>
</protein>
<organism evidence="2 3">
    <name type="scientific">Aspergillus awamori</name>
    <name type="common">Black koji mold</name>
    <dbReference type="NCBI Taxonomy" id="105351"/>
    <lineage>
        <taxon>Eukaryota</taxon>
        <taxon>Fungi</taxon>
        <taxon>Dikarya</taxon>
        <taxon>Ascomycota</taxon>
        <taxon>Pezizomycotina</taxon>
        <taxon>Eurotiomycetes</taxon>
        <taxon>Eurotiomycetidae</taxon>
        <taxon>Eurotiales</taxon>
        <taxon>Aspergillaceae</taxon>
        <taxon>Aspergillus</taxon>
    </lineage>
</organism>
<evidence type="ECO:0000313" key="3">
    <source>
        <dbReference type="Proteomes" id="UP000286921"/>
    </source>
</evidence>
<dbReference type="EMBL" id="BDHI01000021">
    <property type="protein sequence ID" value="GCB24544.1"/>
    <property type="molecule type" value="Genomic_DNA"/>
</dbReference>
<proteinExistence type="predicted"/>
<comment type="caution">
    <text evidence="2">The sequence shown here is derived from an EMBL/GenBank/DDBJ whole genome shotgun (WGS) entry which is preliminary data.</text>
</comment>
<dbReference type="Pfam" id="PF06985">
    <property type="entry name" value="HET"/>
    <property type="match status" value="1"/>
</dbReference>
<accession>A0A401KZ59</accession>
<evidence type="ECO:0000313" key="2">
    <source>
        <dbReference type="EMBL" id="GCB24544.1"/>
    </source>
</evidence>
<reference evidence="2 3" key="1">
    <citation type="submission" date="2016-09" db="EMBL/GenBank/DDBJ databases">
        <title>Aspergillus awamori IFM 58123T.</title>
        <authorList>
            <person name="Kusuya Y."/>
            <person name="Shimizu M."/>
            <person name="Takahashi H."/>
            <person name="Yaguchi T."/>
        </authorList>
    </citation>
    <scope>NUCLEOTIDE SEQUENCE [LARGE SCALE GENOMIC DNA]</scope>
    <source>
        <strain evidence="2 3">IFM 58123</strain>
    </source>
</reference>
<dbReference type="PANTHER" id="PTHR33112">
    <property type="entry name" value="DOMAIN PROTEIN, PUTATIVE-RELATED"/>
    <property type="match status" value="1"/>
</dbReference>
<dbReference type="STRING" id="105351.A0A401KZ59"/>
<dbReference type="InterPro" id="IPR010730">
    <property type="entry name" value="HET"/>
</dbReference>
<gene>
    <name evidence="2" type="ORF">AAWM_07429</name>
</gene>
<evidence type="ECO:0000259" key="1">
    <source>
        <dbReference type="Pfam" id="PF06985"/>
    </source>
</evidence>
<sequence length="683" mass="76551">MSSPMLCDWCQTTVFDKHLLAVIDPGRDPMSMDQSPFSVMIDPLAYFGNRNALDGFQRSFRRNNDLLLQNAARRCIFCMLLRNLRGGLRDDFEFTITVNDPWQWSTVTVAAHDDENTNRTGYFRVYKTIRPTKVALSGSNFSDARLTEQGVDICPGNNDLPQHDSSLPRQLVQDCRALRALIDDCSANHSNCKPREGLGSPSLLLELSGTSESPAVRLIKTSDIKVVPIHYVCLSYCWGGLQPNMTTTSRLDSYLAGIDTAEISETILDAVRVCLAMGYQYLWVDALCIVQDCEPDKIVELGKMASIYSGAILTICVMSAKSATEGFLRQAYPNCSDHQSIRTWHADIRDELSQLVTGFLEIRSDFSDDDIFDSPILKRGWTFQEALLSPRLVMFSAHGQRPALRCSTHTVQSDGGRITAHPKTLVNLGEVEQVVERARSEDKYWREYSIQSAKAEEWVKVVQQYSRRSLTFSEDKMPALMGIVSEWESLFMPGKYWAGLWSTTLAKDLIWKVNRRSSPRSAYESYVAPSWSWASRAHPVYYQSLEEINTFEGEHSFEVVSCEVIPVHEDLPNGAIKSAQLTVKCIAELVDIEGIDSENVFCRASSGEVDLAIDDSPRPQHLTKAWLLYINDAEPYNNSHGIGIAVVEADITDADGTKLYKRVGSFVCRGSGLTGPQRTFTLI</sequence>